<dbReference type="GO" id="GO:0000156">
    <property type="term" value="F:phosphorelay response regulator activity"/>
    <property type="evidence" value="ECO:0007669"/>
    <property type="project" value="InterPro"/>
</dbReference>
<dbReference type="EMBL" id="QSEP01000229">
    <property type="protein sequence ID" value="RGZ75044.1"/>
    <property type="molecule type" value="Genomic_DNA"/>
</dbReference>
<dbReference type="InterPro" id="IPR046947">
    <property type="entry name" value="LytR-like"/>
</dbReference>
<feature type="domain" description="HTH LytTR-type" evidence="1">
    <location>
        <begin position="1"/>
        <end position="102"/>
    </location>
</feature>
<evidence type="ECO:0000313" key="3">
    <source>
        <dbReference type="Proteomes" id="UP000286561"/>
    </source>
</evidence>
<dbReference type="PROSITE" id="PS50930">
    <property type="entry name" value="HTH_LYTTR"/>
    <property type="match status" value="1"/>
</dbReference>
<dbReference type="Gene3D" id="2.40.50.1020">
    <property type="entry name" value="LytTr DNA-binding domain"/>
    <property type="match status" value="1"/>
</dbReference>
<dbReference type="Proteomes" id="UP000286561">
    <property type="component" value="Unassembled WGS sequence"/>
</dbReference>
<feature type="non-terminal residue" evidence="2">
    <location>
        <position position="1"/>
    </location>
</feature>
<dbReference type="SMART" id="SM00850">
    <property type="entry name" value="LytTR"/>
    <property type="match status" value="1"/>
</dbReference>
<dbReference type="PANTHER" id="PTHR37299">
    <property type="entry name" value="TRANSCRIPTIONAL REGULATOR-RELATED"/>
    <property type="match status" value="1"/>
</dbReference>
<proteinExistence type="predicted"/>
<sequence length="108" mass="12864">KIVAETKERKKVSIAFPDILYIERDGKYTKCVTVWGVYTIKRKFDEIAEVLSGIDFSRCHNSYIVNFRHVREAKRNLYTLYDGQIVYISKSHLEETKADFLRWSMMYV</sequence>
<comment type="caution">
    <text evidence="2">The sequence shown here is derived from an EMBL/GenBank/DDBJ whole genome shotgun (WGS) entry which is preliminary data.</text>
</comment>
<gene>
    <name evidence="2" type="ORF">DW972_15735</name>
</gene>
<dbReference type="PANTHER" id="PTHR37299:SF1">
    <property type="entry name" value="STAGE 0 SPORULATION PROTEIN A HOMOLOG"/>
    <property type="match status" value="1"/>
</dbReference>
<dbReference type="AlphaFoldDB" id="A0A413PG79"/>
<reference evidence="2 3" key="1">
    <citation type="submission" date="2018-08" db="EMBL/GenBank/DDBJ databases">
        <title>A genome reference for cultivated species of the human gut microbiota.</title>
        <authorList>
            <person name="Zou Y."/>
            <person name="Xue W."/>
            <person name="Luo G."/>
        </authorList>
    </citation>
    <scope>NUCLEOTIDE SEQUENCE [LARGE SCALE GENOMIC DNA]</scope>
    <source>
        <strain evidence="2 3">AM48-23BH</strain>
    </source>
</reference>
<dbReference type="InterPro" id="IPR007492">
    <property type="entry name" value="LytTR_DNA-bd_dom"/>
</dbReference>
<name>A0A413PG79_9FIRM</name>
<organism evidence="2 3">
    <name type="scientific">Anaerobutyricum hallii</name>
    <dbReference type="NCBI Taxonomy" id="39488"/>
    <lineage>
        <taxon>Bacteria</taxon>
        <taxon>Bacillati</taxon>
        <taxon>Bacillota</taxon>
        <taxon>Clostridia</taxon>
        <taxon>Lachnospirales</taxon>
        <taxon>Lachnospiraceae</taxon>
        <taxon>Anaerobutyricum</taxon>
    </lineage>
</organism>
<dbReference type="RefSeq" id="WP_151202253.1">
    <property type="nucleotide sequence ID" value="NZ_QSEP01000229.1"/>
</dbReference>
<accession>A0A413PG79</accession>
<dbReference type="Pfam" id="PF04397">
    <property type="entry name" value="LytTR"/>
    <property type="match status" value="1"/>
</dbReference>
<dbReference type="GO" id="GO:0003677">
    <property type="term" value="F:DNA binding"/>
    <property type="evidence" value="ECO:0007669"/>
    <property type="project" value="InterPro"/>
</dbReference>
<evidence type="ECO:0000313" key="2">
    <source>
        <dbReference type="EMBL" id="RGZ75044.1"/>
    </source>
</evidence>
<evidence type="ECO:0000259" key="1">
    <source>
        <dbReference type="PROSITE" id="PS50930"/>
    </source>
</evidence>
<protein>
    <submittedName>
        <fullName evidence="2">LytTR family transcriptional regulator</fullName>
    </submittedName>
</protein>